<dbReference type="KEGG" id="hara:AArcS_1027"/>
<evidence type="ECO:0000313" key="11">
    <source>
        <dbReference type="Proteomes" id="UP000663586"/>
    </source>
</evidence>
<dbReference type="InterPro" id="IPR006058">
    <property type="entry name" value="2Fe2S_fd_BS"/>
</dbReference>
<dbReference type="Proteomes" id="UP000663586">
    <property type="component" value="Chromosome"/>
</dbReference>
<dbReference type="InterPro" id="IPR053441">
    <property type="entry name" value="2Fe2S_Ferredoxin"/>
</dbReference>
<keyword evidence="2" id="KW-0813">Transport</keyword>
<evidence type="ECO:0000256" key="2">
    <source>
        <dbReference type="ARBA" id="ARBA00022448"/>
    </source>
</evidence>
<proteinExistence type="inferred from homology"/>
<gene>
    <name evidence="10" type="primary">fdx4</name>
    <name evidence="10" type="ORF">AArcS_1027</name>
</gene>
<accession>A0A897MQJ3</accession>
<evidence type="ECO:0000256" key="3">
    <source>
        <dbReference type="ARBA" id="ARBA00022714"/>
    </source>
</evidence>
<dbReference type="Pfam" id="PF00111">
    <property type="entry name" value="Fer2"/>
    <property type="match status" value="1"/>
</dbReference>
<evidence type="ECO:0000256" key="6">
    <source>
        <dbReference type="ARBA" id="ARBA00023004"/>
    </source>
</evidence>
<keyword evidence="3" id="KW-0001">2Fe-2S</keyword>
<keyword evidence="4" id="KW-0479">Metal-binding</keyword>
<keyword evidence="6" id="KW-0408">Iron</keyword>
<reference evidence="10" key="1">
    <citation type="submission" date="2020-11" db="EMBL/GenBank/DDBJ databases">
        <title>Carbohydrate-dependent, anaerobic sulfur respiration: A novel catabolism in halophilic archaea.</title>
        <authorList>
            <person name="Sorokin D.Y."/>
            <person name="Messina E."/>
            <person name="Smedile F."/>
            <person name="La Cono V."/>
            <person name="Hallsworth J.E."/>
            <person name="Yakimov M.M."/>
        </authorList>
    </citation>
    <scope>NUCLEOTIDE SEQUENCE</scope>
    <source>
        <strain evidence="10">AArc-S</strain>
    </source>
</reference>
<dbReference type="GO" id="GO:0051537">
    <property type="term" value="F:2 iron, 2 sulfur cluster binding"/>
    <property type="evidence" value="ECO:0007669"/>
    <property type="project" value="UniProtKB-KW"/>
</dbReference>
<evidence type="ECO:0000256" key="5">
    <source>
        <dbReference type="ARBA" id="ARBA00022982"/>
    </source>
</evidence>
<dbReference type="SUPFAM" id="SSF54292">
    <property type="entry name" value="2Fe-2S ferredoxin-like"/>
    <property type="match status" value="1"/>
</dbReference>
<dbReference type="InterPro" id="IPR012675">
    <property type="entry name" value="Beta-grasp_dom_sf"/>
</dbReference>
<dbReference type="PANTHER" id="PTHR43112:SF3">
    <property type="entry name" value="FERREDOXIN-2, CHLOROPLASTIC"/>
    <property type="match status" value="1"/>
</dbReference>
<evidence type="ECO:0000256" key="1">
    <source>
        <dbReference type="ARBA" id="ARBA00007874"/>
    </source>
</evidence>
<dbReference type="GO" id="GO:0046872">
    <property type="term" value="F:metal ion binding"/>
    <property type="evidence" value="ECO:0007669"/>
    <property type="project" value="UniProtKB-KW"/>
</dbReference>
<protein>
    <submittedName>
        <fullName evidence="10">DnaJ-like chaperone fused to ferredoxin</fullName>
    </submittedName>
</protein>
<evidence type="ECO:0000256" key="7">
    <source>
        <dbReference type="ARBA" id="ARBA00023014"/>
    </source>
</evidence>
<sequence length="266" mass="29373">MGQLNYVDSDDLRDWLDEVESKESTLFLMIAIAYDEGASVTELASWYDRPSDEIQDWIDRLESGPIVLPVAEREGVAFDELADRSGLGRKTVIDWFASLEAKPITQAANIVHRYSQEDTGPLIASTESQVQYLDYEAIEERGWSIDDDDLFEKASNADLDAGEYGRFLVEPGETILEAAENRGLSWPYACRGGACANCAVIVKEGDVAMPGQTILSGDQVERLNARLTCVGVPATAELKLIMNVQFLDELEELRLPSPMAESDSPV</sequence>
<dbReference type="AlphaFoldDB" id="A0A897MQJ3"/>
<dbReference type="EMBL" id="CP064786">
    <property type="protein sequence ID" value="QSG02248.1"/>
    <property type="molecule type" value="Genomic_DNA"/>
</dbReference>
<dbReference type="InterPro" id="IPR036010">
    <property type="entry name" value="2Fe-2S_ferredoxin-like_sf"/>
</dbReference>
<name>A0A897MQJ3_9EURY</name>
<dbReference type="RefSeq" id="WP_375139633.1">
    <property type="nucleotide sequence ID" value="NZ_CP064786.1"/>
</dbReference>
<keyword evidence="5" id="KW-0249">Electron transport</keyword>
<evidence type="ECO:0000256" key="8">
    <source>
        <dbReference type="ARBA" id="ARBA00034078"/>
    </source>
</evidence>
<evidence type="ECO:0000259" key="9">
    <source>
        <dbReference type="PROSITE" id="PS51085"/>
    </source>
</evidence>
<dbReference type="CDD" id="cd00207">
    <property type="entry name" value="fer2"/>
    <property type="match status" value="1"/>
</dbReference>
<evidence type="ECO:0000313" key="10">
    <source>
        <dbReference type="EMBL" id="QSG02248.1"/>
    </source>
</evidence>
<keyword evidence="11" id="KW-1185">Reference proteome</keyword>
<comment type="similarity">
    <text evidence="1">Belongs to the 2Fe2S plant-type ferredoxin family.</text>
</comment>
<dbReference type="PROSITE" id="PS51085">
    <property type="entry name" value="2FE2S_FER_2"/>
    <property type="match status" value="1"/>
</dbReference>
<dbReference type="NCBIfam" id="NF041393">
    <property type="entry name" value="Frdxn_Halo"/>
    <property type="match status" value="1"/>
</dbReference>
<feature type="domain" description="2Fe-2S ferredoxin-type" evidence="9">
    <location>
        <begin position="155"/>
        <end position="250"/>
    </location>
</feature>
<dbReference type="Gene3D" id="3.10.20.30">
    <property type="match status" value="1"/>
</dbReference>
<dbReference type="InterPro" id="IPR001041">
    <property type="entry name" value="2Fe-2S_ferredoxin-type"/>
</dbReference>
<organism evidence="10 11">
    <name type="scientific">Natranaeroarchaeum sulfidigenes</name>
    <dbReference type="NCBI Taxonomy" id="2784880"/>
    <lineage>
        <taxon>Archaea</taxon>
        <taxon>Methanobacteriati</taxon>
        <taxon>Methanobacteriota</taxon>
        <taxon>Stenosarchaea group</taxon>
        <taxon>Halobacteria</taxon>
        <taxon>Halobacteriales</taxon>
        <taxon>Natronoarchaeaceae</taxon>
        <taxon>Natranaeroarchaeum</taxon>
    </lineage>
</organism>
<dbReference type="PROSITE" id="PS00197">
    <property type="entry name" value="2FE2S_FER_1"/>
    <property type="match status" value="1"/>
</dbReference>
<evidence type="ECO:0000256" key="4">
    <source>
        <dbReference type="ARBA" id="ARBA00022723"/>
    </source>
</evidence>
<keyword evidence="7" id="KW-0411">Iron-sulfur</keyword>
<comment type="cofactor">
    <cofactor evidence="8">
        <name>[2Fe-2S] cluster</name>
        <dbReference type="ChEBI" id="CHEBI:190135"/>
    </cofactor>
</comment>
<dbReference type="PANTHER" id="PTHR43112">
    <property type="entry name" value="FERREDOXIN"/>
    <property type="match status" value="1"/>
</dbReference>
<dbReference type="GeneID" id="94824371"/>